<sequence>MDDHICLQVIDEPTIKDIDPLTGEETIEDDNSDLQNFLKTWEKVDMNPDKLNKEEESFEFQQRRCYSEARQHFASANEEFRFMSIILENVISESHLGREYAEVSTRELNNPDVPLGASVIDKQLQLQSSSKFFTESANEMRAEVTKYKNYFRNLDKLSKRFPIGFYFDYGRIPIVAAVIPPEPIFYEIPWIVLQPDENGDIYWRLSTPISFYINQKNVFFDCESPYSCLTSRVMLQYLFHVIRFEMISLSIDYSITPTTNKISYSAQNSINVELEVSSEKKLKKKSDLCPPYLPSLVSQCMEINPHPFKKFKEIIDERALIKNAVDIVFARFLSSDFCNVIYKQKKRTVVIQITPYFGFIPTEFKYIIKNPHNFLNNNNEQKNNTEDSKKKLQIEPSIIHSYNITCFLGKNHFCATDPQSQYSYINIDLRSRTANNSLTKWCESHYFRMFELTVAAVASRFGFISKMNEQQITVKCDHPRKIKFYTTGRGDLDVIVIIGNDKWKTKWANLPRNGTREKIEYLFFFNFTNI</sequence>
<name>A0ABR2LCZ8_9EUKA</name>
<protein>
    <submittedName>
        <fullName evidence="1">Uncharacterized protein</fullName>
    </submittedName>
</protein>
<reference evidence="1 2" key="1">
    <citation type="submission" date="2024-04" db="EMBL/GenBank/DDBJ databases">
        <title>Tritrichomonas musculus Genome.</title>
        <authorList>
            <person name="Alves-Ferreira E."/>
            <person name="Grigg M."/>
            <person name="Lorenzi H."/>
            <person name="Galac M."/>
        </authorList>
    </citation>
    <scope>NUCLEOTIDE SEQUENCE [LARGE SCALE GENOMIC DNA]</scope>
    <source>
        <strain evidence="1 2">EAF2021</strain>
    </source>
</reference>
<keyword evidence="2" id="KW-1185">Reference proteome</keyword>
<evidence type="ECO:0000313" key="1">
    <source>
        <dbReference type="EMBL" id="KAK8900485.1"/>
    </source>
</evidence>
<dbReference type="EMBL" id="JAPFFF010000001">
    <property type="protein sequence ID" value="KAK8900485.1"/>
    <property type="molecule type" value="Genomic_DNA"/>
</dbReference>
<accession>A0ABR2LCZ8</accession>
<evidence type="ECO:0000313" key="2">
    <source>
        <dbReference type="Proteomes" id="UP001470230"/>
    </source>
</evidence>
<organism evidence="1 2">
    <name type="scientific">Tritrichomonas musculus</name>
    <dbReference type="NCBI Taxonomy" id="1915356"/>
    <lineage>
        <taxon>Eukaryota</taxon>
        <taxon>Metamonada</taxon>
        <taxon>Parabasalia</taxon>
        <taxon>Tritrichomonadida</taxon>
        <taxon>Tritrichomonadidae</taxon>
        <taxon>Tritrichomonas</taxon>
    </lineage>
</organism>
<gene>
    <name evidence="1" type="ORF">M9Y10_002812</name>
</gene>
<proteinExistence type="predicted"/>
<dbReference type="Proteomes" id="UP001470230">
    <property type="component" value="Unassembled WGS sequence"/>
</dbReference>
<comment type="caution">
    <text evidence="1">The sequence shown here is derived from an EMBL/GenBank/DDBJ whole genome shotgun (WGS) entry which is preliminary data.</text>
</comment>